<dbReference type="Proteomes" id="UP001499978">
    <property type="component" value="Unassembled WGS sequence"/>
</dbReference>
<protein>
    <submittedName>
        <fullName evidence="2">Uncharacterized protein</fullName>
    </submittedName>
</protein>
<keyword evidence="3" id="KW-1185">Reference proteome</keyword>
<feature type="region of interest" description="Disordered" evidence="1">
    <location>
        <begin position="1"/>
        <end position="29"/>
    </location>
</feature>
<comment type="caution">
    <text evidence="2">The sequence shown here is derived from an EMBL/GenBank/DDBJ whole genome shotgun (WGS) entry which is preliminary data.</text>
</comment>
<evidence type="ECO:0000313" key="3">
    <source>
        <dbReference type="Proteomes" id="UP001499978"/>
    </source>
</evidence>
<evidence type="ECO:0000256" key="1">
    <source>
        <dbReference type="SAM" id="MobiDB-lite"/>
    </source>
</evidence>
<evidence type="ECO:0000313" key="2">
    <source>
        <dbReference type="EMBL" id="GAA2514703.1"/>
    </source>
</evidence>
<organism evidence="2 3">
    <name type="scientific">Pilimelia columellifera subsp. columellifera</name>
    <dbReference type="NCBI Taxonomy" id="706583"/>
    <lineage>
        <taxon>Bacteria</taxon>
        <taxon>Bacillati</taxon>
        <taxon>Actinomycetota</taxon>
        <taxon>Actinomycetes</taxon>
        <taxon>Micromonosporales</taxon>
        <taxon>Micromonosporaceae</taxon>
        <taxon>Pilimelia</taxon>
    </lineage>
</organism>
<accession>A0ABP6ACT5</accession>
<dbReference type="EMBL" id="BAAARY010000002">
    <property type="protein sequence ID" value="GAA2514703.1"/>
    <property type="molecule type" value="Genomic_DNA"/>
</dbReference>
<sequence>MPQITPSWFAANDSHHDRPGARAPMGVNPGPAFPVTGVVASRTNSDAWLRPQRELVLPAGEGGAPWFAP</sequence>
<proteinExistence type="predicted"/>
<name>A0ABP6ACT5_9ACTN</name>
<gene>
    <name evidence="2" type="ORF">GCM10010201_08670</name>
</gene>
<reference evidence="3" key="1">
    <citation type="journal article" date="2019" name="Int. J. Syst. Evol. Microbiol.">
        <title>The Global Catalogue of Microorganisms (GCM) 10K type strain sequencing project: providing services to taxonomists for standard genome sequencing and annotation.</title>
        <authorList>
            <consortium name="The Broad Institute Genomics Platform"/>
            <consortium name="The Broad Institute Genome Sequencing Center for Infectious Disease"/>
            <person name="Wu L."/>
            <person name="Ma J."/>
        </authorList>
    </citation>
    <scope>NUCLEOTIDE SEQUENCE [LARGE SCALE GENOMIC DNA]</scope>
    <source>
        <strain evidence="3">JCM 3367</strain>
    </source>
</reference>